<proteinExistence type="predicted"/>
<feature type="coiled-coil region" evidence="1">
    <location>
        <begin position="180"/>
        <end position="207"/>
    </location>
</feature>
<sequence>MAREIIGSMEKFLENFPEIEKDVEKKAALETYFRIGGIVSAVRERGTVRINYPDYLRLKKQLEDIERQIKFLEEKKKFWEKKKFDAKVYDIKNKALMFFSPTFWKHLQKYFTDSEYKRAAETVKLPVEMVSEPKYKAMIEMFVNNEEYRKQLVETVNESIVYKSDKRVAKYAHTLQKFRLDTAEQNLNNINKKIEHLKEAKKAIKVIMKWLKES</sequence>
<gene>
    <name evidence="2" type="ORF">DRO04_00150</name>
</gene>
<dbReference type="Proteomes" id="UP000278031">
    <property type="component" value="Unassembled WGS sequence"/>
</dbReference>
<name>A0A497JIA9_9ARCH</name>
<accession>A0A497JIA9</accession>
<protein>
    <submittedName>
        <fullName evidence="2">Uncharacterized protein</fullName>
    </submittedName>
</protein>
<keyword evidence="1" id="KW-0175">Coiled coil</keyword>
<evidence type="ECO:0000256" key="1">
    <source>
        <dbReference type="SAM" id="Coils"/>
    </source>
</evidence>
<comment type="caution">
    <text evidence="2">The sequence shown here is derived from an EMBL/GenBank/DDBJ whole genome shotgun (WGS) entry which is preliminary data.</text>
</comment>
<organism evidence="2">
    <name type="scientific">Candidatus Iainarchaeum sp</name>
    <dbReference type="NCBI Taxonomy" id="3101447"/>
    <lineage>
        <taxon>Archaea</taxon>
        <taxon>Candidatus Iainarchaeota</taxon>
        <taxon>Candidatus Iainarchaeia</taxon>
        <taxon>Candidatus Iainarchaeales</taxon>
        <taxon>Candidatus Iainarchaeaceae</taxon>
        <taxon>Candidatus Iainarchaeum</taxon>
    </lineage>
</organism>
<reference evidence="2" key="1">
    <citation type="submission" date="2018-06" db="EMBL/GenBank/DDBJ databases">
        <title>Extensive metabolic versatility and redundancy in microbially diverse, dynamic hydrothermal sediments.</title>
        <authorList>
            <person name="Dombrowski N."/>
            <person name="Teske A."/>
            <person name="Baker B.J."/>
        </authorList>
    </citation>
    <scope>NUCLEOTIDE SEQUENCE [LARGE SCALE GENOMIC DNA]</scope>
    <source>
        <strain evidence="2">B51_G17</strain>
    </source>
</reference>
<dbReference type="AlphaFoldDB" id="A0A497JIA9"/>
<evidence type="ECO:0000313" key="2">
    <source>
        <dbReference type="EMBL" id="RLG71258.1"/>
    </source>
</evidence>
<dbReference type="EMBL" id="QMWP01000002">
    <property type="protein sequence ID" value="RLG71258.1"/>
    <property type="molecule type" value="Genomic_DNA"/>
</dbReference>
<feature type="coiled-coil region" evidence="1">
    <location>
        <begin position="55"/>
        <end position="82"/>
    </location>
</feature>